<evidence type="ECO:0000256" key="6">
    <source>
        <dbReference type="ARBA" id="ARBA00022989"/>
    </source>
</evidence>
<keyword evidence="4" id="KW-1003">Cell membrane</keyword>
<dbReference type="GO" id="GO:0005886">
    <property type="term" value="C:plasma membrane"/>
    <property type="evidence" value="ECO:0007669"/>
    <property type="project" value="UniProtKB-SubCell"/>
</dbReference>
<comment type="subcellular location">
    <subcellularLocation>
        <location evidence="1">Cell membrane</location>
        <topology evidence="1">Multi-pass membrane protein</topology>
    </subcellularLocation>
</comment>
<evidence type="ECO:0000256" key="2">
    <source>
        <dbReference type="ARBA" id="ARBA00007783"/>
    </source>
</evidence>
<accession>A0A934NAX4</accession>
<dbReference type="InterPro" id="IPR051449">
    <property type="entry name" value="ABC-2_transporter_component"/>
</dbReference>
<dbReference type="Proteomes" id="UP000612893">
    <property type="component" value="Unassembled WGS sequence"/>
</dbReference>
<feature type="transmembrane region" description="Helical" evidence="8">
    <location>
        <begin position="342"/>
        <end position="361"/>
    </location>
</feature>
<evidence type="ECO:0000256" key="5">
    <source>
        <dbReference type="ARBA" id="ARBA00022692"/>
    </source>
</evidence>
<dbReference type="InterPro" id="IPR013525">
    <property type="entry name" value="ABC2_TM"/>
</dbReference>
<dbReference type="PANTHER" id="PTHR30294:SF29">
    <property type="entry name" value="MULTIDRUG ABC TRANSPORTER PERMEASE YBHS-RELATED"/>
    <property type="match status" value="1"/>
</dbReference>
<feature type="transmembrane region" description="Helical" evidence="8">
    <location>
        <begin position="221"/>
        <end position="244"/>
    </location>
</feature>
<dbReference type="AlphaFoldDB" id="A0A934NAX4"/>
<proteinExistence type="inferred from homology"/>
<evidence type="ECO:0000256" key="7">
    <source>
        <dbReference type="ARBA" id="ARBA00023136"/>
    </source>
</evidence>
<dbReference type="RefSeq" id="WP_338204310.1">
    <property type="nucleotide sequence ID" value="NZ_JAEKNR010000209.1"/>
</dbReference>
<evidence type="ECO:0000256" key="8">
    <source>
        <dbReference type="SAM" id="Phobius"/>
    </source>
</evidence>
<keyword evidence="7 8" id="KW-0472">Membrane</keyword>
<organism evidence="10 11">
    <name type="scientific">Candidatus Nephthysia bennettiae</name>
    <dbReference type="NCBI Taxonomy" id="3127016"/>
    <lineage>
        <taxon>Bacteria</taxon>
        <taxon>Bacillati</taxon>
        <taxon>Candidatus Dormiibacterota</taxon>
        <taxon>Candidatus Dormibacteria</taxon>
        <taxon>Candidatus Dormibacterales</taxon>
        <taxon>Candidatus Dormibacteraceae</taxon>
        <taxon>Candidatus Nephthysia</taxon>
    </lineage>
</organism>
<keyword evidence="6 8" id="KW-1133">Transmembrane helix</keyword>
<reference evidence="10" key="1">
    <citation type="submission" date="2020-10" db="EMBL/GenBank/DDBJ databases">
        <title>Ca. Dormibacterota MAGs.</title>
        <authorList>
            <person name="Montgomery K."/>
        </authorList>
    </citation>
    <scope>NUCLEOTIDE SEQUENCE [LARGE SCALE GENOMIC DNA]</scope>
    <source>
        <strain evidence="10">SC8812_S17_10</strain>
    </source>
</reference>
<dbReference type="Gene3D" id="3.40.1710.10">
    <property type="entry name" value="abc type-2 transporter like domain"/>
    <property type="match status" value="1"/>
</dbReference>
<keyword evidence="5 8" id="KW-0812">Transmembrane</keyword>
<sequence length="366" mass="39270">MINQLRAAFAITSKDIGVWFRRPSAIVATILPALAFTIIIFISAQAVGRNPVALVVLDDGPEATRLVRTLETSDAFRVHRVTPREADRLLQGLDVAAVITIPAGFDAAYSAHRTDPVTIRINNLNLDFTNDLRRSLPAAITSFYAGQPDSPVLIRVQEFDLRSQDVSLVQFELVPNLVLLLTVAGVINCGLATAREFEELTIKELTLAPITRATLITGKLLAGWLTTLLLAALVLMSGALTGVLRSAGWYWLPALLVVALFALAAAALGAFFGALIRRFQPVIAIGINVSLYLFFLSGGISVAAFLPEWVQAVARFTPTYYGVHALQMTIFYQSTDQLGLDLAVLVGTAAVAVVAASTALLRSVSA</sequence>
<evidence type="ECO:0000313" key="11">
    <source>
        <dbReference type="Proteomes" id="UP000612893"/>
    </source>
</evidence>
<feature type="transmembrane region" description="Helical" evidence="8">
    <location>
        <begin position="282"/>
        <end position="306"/>
    </location>
</feature>
<feature type="domain" description="ABC transmembrane type-2" evidence="9">
    <location>
        <begin position="139"/>
        <end position="363"/>
    </location>
</feature>
<dbReference type="GO" id="GO:0140359">
    <property type="term" value="F:ABC-type transporter activity"/>
    <property type="evidence" value="ECO:0007669"/>
    <property type="project" value="InterPro"/>
</dbReference>
<gene>
    <name evidence="10" type="ORF">JF922_20655</name>
</gene>
<dbReference type="Pfam" id="PF12698">
    <property type="entry name" value="ABC2_membrane_3"/>
    <property type="match status" value="1"/>
</dbReference>
<comment type="caution">
    <text evidence="10">The sequence shown here is derived from an EMBL/GenBank/DDBJ whole genome shotgun (WGS) entry which is preliminary data.</text>
</comment>
<evidence type="ECO:0000259" key="9">
    <source>
        <dbReference type="PROSITE" id="PS51012"/>
    </source>
</evidence>
<feature type="transmembrane region" description="Helical" evidence="8">
    <location>
        <begin position="250"/>
        <end position="275"/>
    </location>
</feature>
<name>A0A934NAX4_9BACT</name>
<evidence type="ECO:0000256" key="4">
    <source>
        <dbReference type="ARBA" id="ARBA00022475"/>
    </source>
</evidence>
<protein>
    <submittedName>
        <fullName evidence="10">ABC transporter permease</fullName>
    </submittedName>
</protein>
<dbReference type="PANTHER" id="PTHR30294">
    <property type="entry name" value="MEMBRANE COMPONENT OF ABC TRANSPORTER YHHJ-RELATED"/>
    <property type="match status" value="1"/>
</dbReference>
<evidence type="ECO:0000256" key="1">
    <source>
        <dbReference type="ARBA" id="ARBA00004651"/>
    </source>
</evidence>
<dbReference type="InterPro" id="IPR047817">
    <property type="entry name" value="ABC2_TM_bact-type"/>
</dbReference>
<keyword evidence="3" id="KW-0813">Transport</keyword>
<comment type="similarity">
    <text evidence="2">Belongs to the ABC-2 integral membrane protein family.</text>
</comment>
<feature type="transmembrane region" description="Helical" evidence="8">
    <location>
        <begin position="25"/>
        <end position="44"/>
    </location>
</feature>
<dbReference type="PROSITE" id="PS51012">
    <property type="entry name" value="ABC_TM2"/>
    <property type="match status" value="1"/>
</dbReference>
<evidence type="ECO:0000256" key="3">
    <source>
        <dbReference type="ARBA" id="ARBA00022448"/>
    </source>
</evidence>
<keyword evidence="11" id="KW-1185">Reference proteome</keyword>
<evidence type="ECO:0000313" key="10">
    <source>
        <dbReference type="EMBL" id="MBJ7600468.1"/>
    </source>
</evidence>
<dbReference type="EMBL" id="JAEKNR010000209">
    <property type="protein sequence ID" value="MBJ7600468.1"/>
    <property type="molecule type" value="Genomic_DNA"/>
</dbReference>